<reference evidence="10" key="1">
    <citation type="submission" date="2020-12" db="EMBL/GenBank/DDBJ databases">
        <title>Genomic characterization of non-nitrogen-fixing Frankia strains.</title>
        <authorList>
            <person name="Carlos-Shanley C."/>
            <person name="Guerra T."/>
            <person name="Hahn D."/>
        </authorList>
    </citation>
    <scope>NUCLEOTIDE SEQUENCE</scope>
    <source>
        <strain evidence="10">CN6</strain>
    </source>
</reference>
<dbReference type="PANTHER" id="PTHR30572">
    <property type="entry name" value="MEMBRANE COMPONENT OF TRANSPORTER-RELATED"/>
    <property type="match status" value="1"/>
</dbReference>
<dbReference type="InterPro" id="IPR050250">
    <property type="entry name" value="Macrolide_Exporter_MacB"/>
</dbReference>
<keyword evidence="3 7" id="KW-0812">Transmembrane</keyword>
<evidence type="ECO:0000256" key="7">
    <source>
        <dbReference type="SAM" id="Phobius"/>
    </source>
</evidence>
<evidence type="ECO:0000256" key="2">
    <source>
        <dbReference type="ARBA" id="ARBA00022475"/>
    </source>
</evidence>
<evidence type="ECO:0000256" key="3">
    <source>
        <dbReference type="ARBA" id="ARBA00022692"/>
    </source>
</evidence>
<organism evidence="10 11">
    <name type="scientific">Frankia nepalensis</name>
    <dbReference type="NCBI Taxonomy" id="1836974"/>
    <lineage>
        <taxon>Bacteria</taxon>
        <taxon>Bacillati</taxon>
        <taxon>Actinomycetota</taxon>
        <taxon>Actinomycetes</taxon>
        <taxon>Frankiales</taxon>
        <taxon>Frankiaceae</taxon>
        <taxon>Frankia</taxon>
    </lineage>
</organism>
<dbReference type="AlphaFoldDB" id="A0A937RIR6"/>
<keyword evidence="11" id="KW-1185">Reference proteome</keyword>
<accession>A0A937RIR6</accession>
<comment type="subcellular location">
    <subcellularLocation>
        <location evidence="1">Cell membrane</location>
        <topology evidence="1">Multi-pass membrane protein</topology>
    </subcellularLocation>
</comment>
<feature type="transmembrane region" description="Helical" evidence="7">
    <location>
        <begin position="290"/>
        <end position="315"/>
    </location>
</feature>
<dbReference type="GO" id="GO:0005886">
    <property type="term" value="C:plasma membrane"/>
    <property type="evidence" value="ECO:0007669"/>
    <property type="project" value="UniProtKB-SubCell"/>
</dbReference>
<protein>
    <submittedName>
        <fullName evidence="10">ABC transporter permease</fullName>
    </submittedName>
</protein>
<sequence length="413" mass="41529">MTTTRSATDAAPGAGRALRPVRLSARDLVRVGAAGPRARPTRVALSALGIAIGIAAMISVVGVSSSSREDFHRQMAALGTNLLTVSPGQNLFGDQAHLPAEAVTMIDAIGDVESVSATGLVPDARVYRNDRIPAAASGGIAVLATGLGLPGTVGADVVAGAYLDAATQGYPAVVLGSAAAAHLGVDSSGPEQQVYLGGQWFTVVGILAPVGLAPELDRAALVGWPAAADLLGFDSYPTTVYTRAHPDRVEQTQALLARTANPAAPGEVDVSRPSDALAAQHAADSTLGALLLGLGSVALLVGGIGVANTMVISVLERRGEVGLRRALGATRGDIRDQFLAEALLLSTLGGLGGLVGGIGVTACYCVVQGWPTVVPSWAMLLALGATVLIGAVAGLYPATRASRLTPTEALTAP</sequence>
<feature type="transmembrane region" description="Helical" evidence="7">
    <location>
        <begin position="376"/>
        <end position="396"/>
    </location>
</feature>
<dbReference type="GO" id="GO:0022857">
    <property type="term" value="F:transmembrane transporter activity"/>
    <property type="evidence" value="ECO:0007669"/>
    <property type="project" value="TreeGrafter"/>
</dbReference>
<comment type="similarity">
    <text evidence="6">Belongs to the ABC-4 integral membrane protein family.</text>
</comment>
<proteinExistence type="inferred from homology"/>
<dbReference type="InterPro" id="IPR003838">
    <property type="entry name" value="ABC3_permease_C"/>
</dbReference>
<evidence type="ECO:0000256" key="6">
    <source>
        <dbReference type="ARBA" id="ARBA00038076"/>
    </source>
</evidence>
<keyword evidence="2" id="KW-1003">Cell membrane</keyword>
<dbReference type="InterPro" id="IPR025857">
    <property type="entry name" value="MacB_PCD"/>
</dbReference>
<dbReference type="Proteomes" id="UP000604475">
    <property type="component" value="Unassembled WGS sequence"/>
</dbReference>
<name>A0A937RIR6_9ACTN</name>
<dbReference type="RefSeq" id="WP_203004692.1">
    <property type="nucleotide sequence ID" value="NZ_JADWYU010000088.1"/>
</dbReference>
<feature type="transmembrane region" description="Helical" evidence="7">
    <location>
        <begin position="343"/>
        <end position="370"/>
    </location>
</feature>
<feature type="domain" description="ABC3 transporter permease C-terminal" evidence="8">
    <location>
        <begin position="295"/>
        <end position="406"/>
    </location>
</feature>
<feature type="transmembrane region" description="Helical" evidence="7">
    <location>
        <begin position="43"/>
        <end position="63"/>
    </location>
</feature>
<evidence type="ECO:0000259" key="8">
    <source>
        <dbReference type="Pfam" id="PF02687"/>
    </source>
</evidence>
<dbReference type="EMBL" id="JAEACQ010000156">
    <property type="protein sequence ID" value="MBL7627113.1"/>
    <property type="molecule type" value="Genomic_DNA"/>
</dbReference>
<evidence type="ECO:0000313" key="11">
    <source>
        <dbReference type="Proteomes" id="UP000604475"/>
    </source>
</evidence>
<comment type="caution">
    <text evidence="10">The sequence shown here is derived from an EMBL/GenBank/DDBJ whole genome shotgun (WGS) entry which is preliminary data.</text>
</comment>
<gene>
    <name evidence="10" type="ORF">I7412_08020</name>
</gene>
<feature type="domain" description="MacB-like periplasmic core" evidence="9">
    <location>
        <begin position="44"/>
        <end position="256"/>
    </location>
</feature>
<keyword evidence="4 7" id="KW-1133">Transmembrane helix</keyword>
<evidence type="ECO:0000259" key="9">
    <source>
        <dbReference type="Pfam" id="PF12704"/>
    </source>
</evidence>
<dbReference type="Pfam" id="PF12704">
    <property type="entry name" value="MacB_PCD"/>
    <property type="match status" value="1"/>
</dbReference>
<dbReference type="PANTHER" id="PTHR30572:SF4">
    <property type="entry name" value="ABC TRANSPORTER PERMEASE YTRF"/>
    <property type="match status" value="1"/>
</dbReference>
<evidence type="ECO:0000313" key="10">
    <source>
        <dbReference type="EMBL" id="MBL7627113.1"/>
    </source>
</evidence>
<evidence type="ECO:0000256" key="5">
    <source>
        <dbReference type="ARBA" id="ARBA00023136"/>
    </source>
</evidence>
<dbReference type="Pfam" id="PF02687">
    <property type="entry name" value="FtsX"/>
    <property type="match status" value="1"/>
</dbReference>
<evidence type="ECO:0000256" key="4">
    <source>
        <dbReference type="ARBA" id="ARBA00022989"/>
    </source>
</evidence>
<keyword evidence="5 7" id="KW-0472">Membrane</keyword>
<evidence type="ECO:0000256" key="1">
    <source>
        <dbReference type="ARBA" id="ARBA00004651"/>
    </source>
</evidence>